<protein>
    <submittedName>
        <fullName evidence="1">Uncharacterized protein</fullName>
    </submittedName>
</protein>
<organism evidence="1">
    <name type="scientific">marine metagenome</name>
    <dbReference type="NCBI Taxonomy" id="408172"/>
    <lineage>
        <taxon>unclassified sequences</taxon>
        <taxon>metagenomes</taxon>
        <taxon>ecological metagenomes</taxon>
    </lineage>
</organism>
<feature type="non-terminal residue" evidence="1">
    <location>
        <position position="1"/>
    </location>
</feature>
<name>A0A382GWY9_9ZZZZ</name>
<sequence length="55" mass="6419">GLWTYWHENGQKGSEVTYTDGKEGGLQTNFHLDKECWDEDGNVCECGQYWWEGCK</sequence>
<accession>A0A382GWY9</accession>
<gene>
    <name evidence="1" type="ORF">METZ01_LOCUS232219</name>
</gene>
<dbReference type="EMBL" id="UINC01057801">
    <property type="protein sequence ID" value="SVB79365.1"/>
    <property type="molecule type" value="Genomic_DNA"/>
</dbReference>
<proteinExistence type="predicted"/>
<dbReference type="AlphaFoldDB" id="A0A382GWY9"/>
<reference evidence="1" key="1">
    <citation type="submission" date="2018-05" db="EMBL/GenBank/DDBJ databases">
        <authorList>
            <person name="Lanie J.A."/>
            <person name="Ng W.-L."/>
            <person name="Kazmierczak K.M."/>
            <person name="Andrzejewski T.M."/>
            <person name="Davidsen T.M."/>
            <person name="Wayne K.J."/>
            <person name="Tettelin H."/>
            <person name="Glass J.I."/>
            <person name="Rusch D."/>
            <person name="Podicherti R."/>
            <person name="Tsui H.-C.T."/>
            <person name="Winkler M.E."/>
        </authorList>
    </citation>
    <scope>NUCLEOTIDE SEQUENCE</scope>
</reference>
<evidence type="ECO:0000313" key="1">
    <source>
        <dbReference type="EMBL" id="SVB79365.1"/>
    </source>
</evidence>